<evidence type="ECO:0000313" key="2">
    <source>
        <dbReference type="EMBL" id="PTN02649.1"/>
    </source>
</evidence>
<dbReference type="RefSeq" id="WP_170106740.1">
    <property type="nucleotide sequence ID" value="NZ_NHSI01000022.1"/>
</dbReference>
<dbReference type="EMBL" id="QAAA01000005">
    <property type="protein sequence ID" value="PTN02649.1"/>
    <property type="molecule type" value="Genomic_DNA"/>
</dbReference>
<reference evidence="2 3" key="1">
    <citation type="submission" date="2018-04" db="EMBL/GenBank/DDBJ databases">
        <title>Genomic Encyclopedia of Archaeal and Bacterial Type Strains, Phase II (KMG-II): from individual species to whole genera.</title>
        <authorList>
            <person name="Goeker M."/>
        </authorList>
    </citation>
    <scope>NUCLEOTIDE SEQUENCE [LARGE SCALE GENOMIC DNA]</scope>
    <source>
        <strain evidence="2 3">DSM 18064</strain>
    </source>
</reference>
<proteinExistence type="predicted"/>
<name>A0A2T5BTG4_9RHOB</name>
<dbReference type="Proteomes" id="UP000243859">
    <property type="component" value="Unassembled WGS sequence"/>
</dbReference>
<evidence type="ECO:0000256" key="1">
    <source>
        <dbReference type="SAM" id="Phobius"/>
    </source>
</evidence>
<comment type="caution">
    <text evidence="2">The sequence shown here is derived from an EMBL/GenBank/DDBJ whole genome shotgun (WGS) entry which is preliminary data.</text>
</comment>
<dbReference type="AlphaFoldDB" id="A0A2T5BTG4"/>
<sequence>MDIIGPLMLGTIGTVLALAYINLRQTEEKLRKTREARRARVRALPAE</sequence>
<feature type="transmembrane region" description="Helical" evidence="1">
    <location>
        <begin position="6"/>
        <end position="23"/>
    </location>
</feature>
<keyword evidence="1" id="KW-0472">Membrane</keyword>
<keyword evidence="3" id="KW-1185">Reference proteome</keyword>
<gene>
    <name evidence="2" type="ORF">C8N32_10519</name>
</gene>
<accession>A0A2T5BTG4</accession>
<organism evidence="2 3">
    <name type="scientific">Rhodovulum imhoffii</name>
    <dbReference type="NCBI Taxonomy" id="365340"/>
    <lineage>
        <taxon>Bacteria</taxon>
        <taxon>Pseudomonadati</taxon>
        <taxon>Pseudomonadota</taxon>
        <taxon>Alphaproteobacteria</taxon>
        <taxon>Rhodobacterales</taxon>
        <taxon>Paracoccaceae</taxon>
        <taxon>Rhodovulum</taxon>
    </lineage>
</organism>
<evidence type="ECO:0000313" key="3">
    <source>
        <dbReference type="Proteomes" id="UP000243859"/>
    </source>
</evidence>
<keyword evidence="1" id="KW-1133">Transmembrane helix</keyword>
<keyword evidence="1" id="KW-0812">Transmembrane</keyword>
<protein>
    <submittedName>
        <fullName evidence="2">Uncharacterized protein</fullName>
    </submittedName>
</protein>